<keyword evidence="3 6" id="KW-0812">Transmembrane</keyword>
<feature type="transmembrane region" description="Helical" evidence="6">
    <location>
        <begin position="121"/>
        <end position="139"/>
    </location>
</feature>
<gene>
    <name evidence="7" type="ORF">STRAU_5824</name>
</gene>
<feature type="transmembrane region" description="Helical" evidence="6">
    <location>
        <begin position="145"/>
        <end position="167"/>
    </location>
</feature>
<evidence type="ECO:0000256" key="3">
    <source>
        <dbReference type="ARBA" id="ARBA00022692"/>
    </source>
</evidence>
<evidence type="ECO:0000256" key="1">
    <source>
        <dbReference type="ARBA" id="ARBA00004651"/>
    </source>
</evidence>
<dbReference type="InterPro" id="IPR010343">
    <property type="entry name" value="ArAE_1"/>
</dbReference>
<evidence type="ECO:0000256" key="4">
    <source>
        <dbReference type="ARBA" id="ARBA00022989"/>
    </source>
</evidence>
<dbReference type="Proteomes" id="UP000014629">
    <property type="component" value="Unassembled WGS sequence"/>
</dbReference>
<organism evidence="7 8">
    <name type="scientific">Streptomyces aurantiacus JA 4570</name>
    <dbReference type="NCBI Taxonomy" id="1286094"/>
    <lineage>
        <taxon>Bacteria</taxon>
        <taxon>Bacillati</taxon>
        <taxon>Actinomycetota</taxon>
        <taxon>Actinomycetes</taxon>
        <taxon>Kitasatosporales</taxon>
        <taxon>Streptomycetaceae</taxon>
        <taxon>Streptomyces</taxon>
        <taxon>Streptomyces aurantiacus group</taxon>
    </lineage>
</organism>
<name>S4AIA3_9ACTN</name>
<keyword evidence="8" id="KW-1185">Reference proteome</keyword>
<feature type="transmembrane region" description="Helical" evidence="6">
    <location>
        <begin position="70"/>
        <end position="90"/>
    </location>
</feature>
<dbReference type="AlphaFoldDB" id="S4AIA3"/>
<accession>S4AIA3</accession>
<comment type="caution">
    <text evidence="7">The sequence shown here is derived from an EMBL/GenBank/DDBJ whole genome shotgun (WGS) entry which is preliminary data.</text>
</comment>
<proteinExistence type="predicted"/>
<keyword evidence="2" id="KW-1003">Cell membrane</keyword>
<keyword evidence="4 6" id="KW-1133">Transmembrane helix</keyword>
<dbReference type="GO" id="GO:0005886">
    <property type="term" value="C:plasma membrane"/>
    <property type="evidence" value="ECO:0007669"/>
    <property type="project" value="UniProtKB-SubCell"/>
</dbReference>
<feature type="transmembrane region" description="Helical" evidence="6">
    <location>
        <begin position="96"/>
        <end position="114"/>
    </location>
</feature>
<dbReference type="PATRIC" id="fig|1286094.4.peg.5750"/>
<comment type="subcellular location">
    <subcellularLocation>
        <location evidence="1">Cell membrane</location>
        <topology evidence="1">Multi-pass membrane protein</topology>
    </subcellularLocation>
</comment>
<evidence type="ECO:0000313" key="7">
    <source>
        <dbReference type="EMBL" id="EPH41172.1"/>
    </source>
</evidence>
<evidence type="ECO:0000256" key="6">
    <source>
        <dbReference type="SAM" id="Phobius"/>
    </source>
</evidence>
<evidence type="ECO:0000256" key="2">
    <source>
        <dbReference type="ARBA" id="ARBA00022475"/>
    </source>
</evidence>
<evidence type="ECO:0000313" key="8">
    <source>
        <dbReference type="Proteomes" id="UP000014629"/>
    </source>
</evidence>
<keyword evidence="5 6" id="KW-0472">Membrane</keyword>
<protein>
    <recommendedName>
        <fullName evidence="9">FUSC family protein</fullName>
    </recommendedName>
</protein>
<reference evidence="7 8" key="1">
    <citation type="submission" date="2013-02" db="EMBL/GenBank/DDBJ databases">
        <title>Draft Genome Sequence of Streptomyces aurantiacus, Which Produces Setomimycin.</title>
        <authorList>
            <person name="Gruening B.A."/>
            <person name="Praeg A."/>
            <person name="Erxleben A."/>
            <person name="Guenther S."/>
            <person name="Mueller M."/>
        </authorList>
    </citation>
    <scope>NUCLEOTIDE SEQUENCE [LARGE SCALE GENOMIC DNA]</scope>
    <source>
        <strain evidence="7 8">JA 4570</strain>
    </source>
</reference>
<evidence type="ECO:0000256" key="5">
    <source>
        <dbReference type="ARBA" id="ARBA00023136"/>
    </source>
</evidence>
<dbReference type="Pfam" id="PF06081">
    <property type="entry name" value="ArAE_1"/>
    <property type="match status" value="1"/>
</dbReference>
<evidence type="ECO:0008006" key="9">
    <source>
        <dbReference type="Google" id="ProtNLM"/>
    </source>
</evidence>
<sequence length="391" mass="43432">MARMRQWWSRARGGEGHERHTLLLLAKSTLAATVSWTLAYDVLGARSPAFAPFSAVLIMRVTVYESLLHSLRYVGAVTAGVAVQAVLGFLAGPDLLTFALVTVVALAIGLWPALGTQGSQVATAAFFAFATYVTAPAGLGKVTHLGQIVLLVLIGCGVGVVINMTVIPPLRHRSAEYAIHALAGTLCNLISDMYPAMRHDAMDEERVRHWRVRAEQTGALIARAEDGLRTARESVYYNPRSRLRRHRGRTSFEGYGAVHQALERTMYQVASLTRSLDQWERDGDPKDRRLLCDYADFLESISRITQVLETLAEGSLRRQARRLGELAKQAQRCRRRLTERAEQDGLPLSDPGYPYGVLLVEAARLMNEFQYVCDVLQHYVDEQPSLGDRTK</sequence>
<dbReference type="EMBL" id="AOPZ01000337">
    <property type="protein sequence ID" value="EPH41172.1"/>
    <property type="molecule type" value="Genomic_DNA"/>
</dbReference>